<feature type="transmembrane region" description="Helical" evidence="1">
    <location>
        <begin position="21"/>
        <end position="39"/>
    </location>
</feature>
<dbReference type="Proteomes" id="UP000177954">
    <property type="component" value="Unassembled WGS sequence"/>
</dbReference>
<evidence type="ECO:0000313" key="3">
    <source>
        <dbReference type="Proteomes" id="UP000177954"/>
    </source>
</evidence>
<keyword evidence="1" id="KW-0812">Transmembrane</keyword>
<evidence type="ECO:0000313" key="2">
    <source>
        <dbReference type="EMBL" id="OGZ56361.1"/>
    </source>
</evidence>
<name>A0A1G2H295_9BACT</name>
<sequence>MAHGTDFNSIKEKHGFTLIETIVASYVLLAGVVAAMTLAQQNISAITFSRNQLIATNLAQEGIELVRNKRESSYLSCYHDPLCDDDADPFNEFDANVANINGLAGPGPGTPCDDTVVVGGENKLLGCRVVDLTLVAMAFAPCDDPEGSGDCMLLKKDNDGLYNYIDGQNTIFDRRIVMTKKQHRSTSPGGVSLDDWEVRSIVTWEQKFLLDQGGTTEKRRVEVWAVLTPSMPF</sequence>
<proteinExistence type="predicted"/>
<accession>A0A1G2H295</accession>
<organism evidence="2 3">
    <name type="scientific">Candidatus Ryanbacteria bacterium RIFCSPLOWO2_02_FULL_47_14</name>
    <dbReference type="NCBI Taxonomy" id="1802129"/>
    <lineage>
        <taxon>Bacteria</taxon>
        <taxon>Candidatus Ryaniibacteriota</taxon>
    </lineage>
</organism>
<reference evidence="2 3" key="1">
    <citation type="journal article" date="2016" name="Nat. Commun.">
        <title>Thousands of microbial genomes shed light on interconnected biogeochemical processes in an aquifer system.</title>
        <authorList>
            <person name="Anantharaman K."/>
            <person name="Brown C.T."/>
            <person name="Hug L.A."/>
            <person name="Sharon I."/>
            <person name="Castelle C.J."/>
            <person name="Probst A.J."/>
            <person name="Thomas B.C."/>
            <person name="Singh A."/>
            <person name="Wilkins M.J."/>
            <person name="Karaoz U."/>
            <person name="Brodie E.L."/>
            <person name="Williams K.H."/>
            <person name="Hubbard S.S."/>
            <person name="Banfield J.F."/>
        </authorList>
    </citation>
    <scope>NUCLEOTIDE SEQUENCE [LARGE SCALE GENOMIC DNA]</scope>
</reference>
<dbReference type="AlphaFoldDB" id="A0A1G2H295"/>
<protein>
    <recommendedName>
        <fullName evidence="4">Type IV pilus modification protein PilV</fullName>
    </recommendedName>
</protein>
<keyword evidence="1" id="KW-1133">Transmembrane helix</keyword>
<keyword evidence="1" id="KW-0472">Membrane</keyword>
<evidence type="ECO:0008006" key="4">
    <source>
        <dbReference type="Google" id="ProtNLM"/>
    </source>
</evidence>
<dbReference type="STRING" id="1802129.A3J04_03575"/>
<comment type="caution">
    <text evidence="2">The sequence shown here is derived from an EMBL/GenBank/DDBJ whole genome shotgun (WGS) entry which is preliminary data.</text>
</comment>
<evidence type="ECO:0000256" key="1">
    <source>
        <dbReference type="SAM" id="Phobius"/>
    </source>
</evidence>
<gene>
    <name evidence="2" type="ORF">A3J04_03575</name>
</gene>
<dbReference type="EMBL" id="MHNZ01000018">
    <property type="protein sequence ID" value="OGZ56361.1"/>
    <property type="molecule type" value="Genomic_DNA"/>
</dbReference>